<dbReference type="SUPFAM" id="SSF51735">
    <property type="entry name" value="NAD(P)-binding Rossmann-fold domains"/>
    <property type="match status" value="1"/>
</dbReference>
<dbReference type="AlphaFoldDB" id="A0A918XX15"/>
<evidence type="ECO:0000313" key="4">
    <source>
        <dbReference type="EMBL" id="GHD61794.1"/>
    </source>
</evidence>
<keyword evidence="5" id="KW-1185">Reference proteome</keyword>
<dbReference type="Proteomes" id="UP000630353">
    <property type="component" value="Unassembled WGS sequence"/>
</dbReference>
<organism evidence="4 5">
    <name type="scientific">Thalassobaculum fulvum</name>
    <dbReference type="NCBI Taxonomy" id="1633335"/>
    <lineage>
        <taxon>Bacteria</taxon>
        <taxon>Pseudomonadati</taxon>
        <taxon>Pseudomonadota</taxon>
        <taxon>Alphaproteobacteria</taxon>
        <taxon>Rhodospirillales</taxon>
        <taxon>Thalassobaculaceae</taxon>
        <taxon>Thalassobaculum</taxon>
    </lineage>
</organism>
<evidence type="ECO:0000256" key="1">
    <source>
        <dbReference type="ARBA" id="ARBA00005125"/>
    </source>
</evidence>
<sequence length="309" mass="34253">MTKIVVTGAAGLVGQNLIARLKTDPSLRIVGIDKHPANTRALARLHPEIEVIAADLAVAGPWVEAFQDADAVVQLHAQIGGLDWREFEANNITATEKVLAAVRAAQVRYLVDVSSSVVNSMAVDFYTESKKAQEKLVAESGIPHATLRPTLMFGWFDRKHLGWLARFMKKVPVFPIPGSGRYMRQPLFVLDFCDIIAVCLRERREGAWNISGQEKIDYIDLMRAVKRATGAGTPIVRIPYGLFRLLLQAYALVDRNPPFTTKQLEALVTPDSFEIIDWPGIFGVRSTPLDEALHATFNDPTYSGVVLEF</sequence>
<dbReference type="EMBL" id="BMZS01000013">
    <property type="protein sequence ID" value="GHD61794.1"/>
    <property type="molecule type" value="Genomic_DNA"/>
</dbReference>
<dbReference type="PANTHER" id="PTHR43000">
    <property type="entry name" value="DTDP-D-GLUCOSE 4,6-DEHYDRATASE-RELATED"/>
    <property type="match status" value="1"/>
</dbReference>
<feature type="domain" description="NAD-dependent epimerase/dehydratase" evidence="3">
    <location>
        <begin position="4"/>
        <end position="210"/>
    </location>
</feature>
<evidence type="ECO:0000259" key="3">
    <source>
        <dbReference type="Pfam" id="PF01370"/>
    </source>
</evidence>
<dbReference type="Pfam" id="PF01370">
    <property type="entry name" value="Epimerase"/>
    <property type="match status" value="1"/>
</dbReference>
<comment type="similarity">
    <text evidence="2">Belongs to the NAD(P)-dependent epimerase/dehydratase family.</text>
</comment>
<dbReference type="RefSeq" id="WP_189994782.1">
    <property type="nucleotide sequence ID" value="NZ_BMZS01000013.1"/>
</dbReference>
<gene>
    <name evidence="4" type="ORF">GCM10017083_49640</name>
</gene>
<dbReference type="InterPro" id="IPR001509">
    <property type="entry name" value="Epimerase_deHydtase"/>
</dbReference>
<evidence type="ECO:0000313" key="5">
    <source>
        <dbReference type="Proteomes" id="UP000630353"/>
    </source>
</evidence>
<accession>A0A918XX15</accession>
<dbReference type="Gene3D" id="3.40.50.720">
    <property type="entry name" value="NAD(P)-binding Rossmann-like Domain"/>
    <property type="match status" value="1"/>
</dbReference>
<dbReference type="InterPro" id="IPR036291">
    <property type="entry name" value="NAD(P)-bd_dom_sf"/>
</dbReference>
<proteinExistence type="inferred from homology"/>
<reference evidence="4" key="1">
    <citation type="journal article" date="2014" name="Int. J. Syst. Evol. Microbiol.">
        <title>Complete genome sequence of Corynebacterium casei LMG S-19264T (=DSM 44701T), isolated from a smear-ripened cheese.</title>
        <authorList>
            <consortium name="US DOE Joint Genome Institute (JGI-PGF)"/>
            <person name="Walter F."/>
            <person name="Albersmeier A."/>
            <person name="Kalinowski J."/>
            <person name="Ruckert C."/>
        </authorList>
    </citation>
    <scope>NUCLEOTIDE SEQUENCE</scope>
    <source>
        <strain evidence="4">KCTC 42651</strain>
    </source>
</reference>
<evidence type="ECO:0000256" key="2">
    <source>
        <dbReference type="ARBA" id="ARBA00007637"/>
    </source>
</evidence>
<comment type="caution">
    <text evidence="4">The sequence shown here is derived from an EMBL/GenBank/DDBJ whole genome shotgun (WGS) entry which is preliminary data.</text>
</comment>
<reference evidence="4" key="2">
    <citation type="submission" date="2020-09" db="EMBL/GenBank/DDBJ databases">
        <authorList>
            <person name="Sun Q."/>
            <person name="Kim S."/>
        </authorList>
    </citation>
    <scope>NUCLEOTIDE SEQUENCE</scope>
    <source>
        <strain evidence="4">KCTC 42651</strain>
    </source>
</reference>
<name>A0A918XX15_9PROT</name>
<comment type="pathway">
    <text evidence="1">Bacterial outer membrane biogenesis; LPS O-antigen biosynthesis.</text>
</comment>
<protein>
    <submittedName>
        <fullName evidence="4">Nucleotide-diphosphate-sugar epimerase</fullName>
    </submittedName>
</protein>